<name>D8JRT0_HYPDA</name>
<keyword evidence="3" id="KW-1185">Reference proteome</keyword>
<dbReference type="Proteomes" id="UP000002033">
    <property type="component" value="Chromosome"/>
</dbReference>
<dbReference type="KEGG" id="hdn:Hden_2351"/>
<organism evidence="2 3">
    <name type="scientific">Hyphomicrobium denitrificans (strain ATCC 51888 / DSM 1869 / NCIMB 11706 / TK 0415)</name>
    <dbReference type="NCBI Taxonomy" id="582899"/>
    <lineage>
        <taxon>Bacteria</taxon>
        <taxon>Pseudomonadati</taxon>
        <taxon>Pseudomonadota</taxon>
        <taxon>Alphaproteobacteria</taxon>
        <taxon>Hyphomicrobiales</taxon>
        <taxon>Hyphomicrobiaceae</taxon>
        <taxon>Hyphomicrobium</taxon>
    </lineage>
</organism>
<keyword evidence="1" id="KW-0732">Signal</keyword>
<feature type="signal peptide" evidence="1">
    <location>
        <begin position="1"/>
        <end position="27"/>
    </location>
</feature>
<feature type="chain" id="PRO_5003116270" evidence="1">
    <location>
        <begin position="28"/>
        <end position="90"/>
    </location>
</feature>
<reference evidence="3" key="1">
    <citation type="journal article" date="2011" name="J. Bacteriol.">
        <title>Genome sequences of eight morphologically diverse alphaproteobacteria.</title>
        <authorList>
            <consortium name="US DOE Joint Genome Institute"/>
            <person name="Brown P.J."/>
            <person name="Kysela D.T."/>
            <person name="Buechlein A."/>
            <person name="Hemmerich C."/>
            <person name="Brun Y.V."/>
        </authorList>
    </citation>
    <scope>NUCLEOTIDE SEQUENCE [LARGE SCALE GENOMIC DNA]</scope>
    <source>
        <strain evidence="3">ATCC 51888 / DSM 1869 / NCIB 11706 / TK 0415</strain>
    </source>
</reference>
<evidence type="ECO:0000256" key="1">
    <source>
        <dbReference type="SAM" id="SignalP"/>
    </source>
</evidence>
<dbReference type="OrthoDB" id="9856678at2"/>
<evidence type="ECO:0000313" key="2">
    <source>
        <dbReference type="EMBL" id="ADJ24148.1"/>
    </source>
</evidence>
<dbReference type="EMBL" id="CP002083">
    <property type="protein sequence ID" value="ADJ24148.1"/>
    <property type="molecule type" value="Genomic_DNA"/>
</dbReference>
<sequence length="90" mass="9716" precursor="true">MILSTKVLVAAAATALSACVFSLPASANYLGYANGDPENWGFYEEQHNGAPPPAATTLPVGPSHAYIIHNGRAYVPVHEEWRGHTRERMP</sequence>
<gene>
    <name evidence="2" type="ordered locus">Hden_2351</name>
</gene>
<dbReference type="RefSeq" id="WP_013216307.1">
    <property type="nucleotide sequence ID" value="NC_014313.1"/>
</dbReference>
<evidence type="ECO:0000313" key="3">
    <source>
        <dbReference type="Proteomes" id="UP000002033"/>
    </source>
</evidence>
<dbReference type="AlphaFoldDB" id="D8JRT0"/>
<protein>
    <submittedName>
        <fullName evidence="2">Uncharacterized protein</fullName>
    </submittedName>
</protein>
<accession>D8JRT0</accession>
<proteinExistence type="predicted"/>
<dbReference type="HOGENOM" id="CLU_2436814_0_0_5"/>
<dbReference type="PROSITE" id="PS51257">
    <property type="entry name" value="PROKAR_LIPOPROTEIN"/>
    <property type="match status" value="1"/>
</dbReference>